<sequence>MNRLFALATVGGVVLPAGLSPLGATLTSPTGPPDDVWSMDTVLAGQTDNLGLLATTPLDGFQFPDLTSLGSEPVDSVSDPDFISNIHDLGILTLTSAADPDDDYVAFAIQTPLFTDILTSGADPEGTLGLGDASIGLAGATVNTFESSVFSFLDGSFTLPFPDPFADLFTLLVQLGF</sequence>
<proteinExistence type="predicted"/>
<evidence type="ECO:0000313" key="2">
    <source>
        <dbReference type="Proteomes" id="UP000093759"/>
    </source>
</evidence>
<name>A0A1A3U3A5_MYCSD</name>
<dbReference type="EMBL" id="LZMF01000042">
    <property type="protein sequence ID" value="OBK89346.1"/>
    <property type="molecule type" value="Genomic_DNA"/>
</dbReference>
<dbReference type="RefSeq" id="WP_065023941.1">
    <property type="nucleotide sequence ID" value="NZ_LZMF01000042.1"/>
</dbReference>
<gene>
    <name evidence="1" type="ORF">A5648_20545</name>
</gene>
<evidence type="ECO:0000313" key="1">
    <source>
        <dbReference type="EMBL" id="OBK89346.1"/>
    </source>
</evidence>
<dbReference type="Proteomes" id="UP000093759">
    <property type="component" value="Unassembled WGS sequence"/>
</dbReference>
<protein>
    <submittedName>
        <fullName evidence="1">Uncharacterized protein</fullName>
    </submittedName>
</protein>
<comment type="caution">
    <text evidence="1">The sequence shown here is derived from an EMBL/GenBank/DDBJ whole genome shotgun (WGS) entry which is preliminary data.</text>
</comment>
<accession>A0A1A3U3A5</accession>
<reference evidence="2" key="1">
    <citation type="submission" date="2016-06" db="EMBL/GenBank/DDBJ databases">
        <authorList>
            <person name="Sutton G."/>
            <person name="Brinkac L."/>
            <person name="Sanka R."/>
            <person name="Adams M."/>
            <person name="Lau E."/>
            <person name="Garcia-Basteiro A."/>
            <person name="Lopez-Varela E."/>
            <person name="Palencia S."/>
        </authorList>
    </citation>
    <scope>NUCLEOTIDE SEQUENCE [LARGE SCALE GENOMIC DNA]</scope>
    <source>
        <strain evidence="2">1274684.2</strain>
    </source>
</reference>
<organism evidence="1 2">
    <name type="scientific">Mycolicibacter sinensis (strain JDM601)</name>
    <name type="common">Mycobacterium sinense</name>
    <dbReference type="NCBI Taxonomy" id="875328"/>
    <lineage>
        <taxon>Bacteria</taxon>
        <taxon>Bacillati</taxon>
        <taxon>Actinomycetota</taxon>
        <taxon>Actinomycetes</taxon>
        <taxon>Mycobacteriales</taxon>
        <taxon>Mycobacteriaceae</taxon>
        <taxon>Mycolicibacter</taxon>
    </lineage>
</organism>
<dbReference type="AlphaFoldDB" id="A0A1A3U3A5"/>